<gene>
    <name evidence="1" type="ORF">EHW67_05170</name>
</gene>
<dbReference type="AlphaFoldDB" id="A0A3S0B068"/>
<dbReference type="Proteomes" id="UP000267585">
    <property type="component" value="Unassembled WGS sequence"/>
</dbReference>
<keyword evidence="2" id="KW-1185">Reference proteome</keyword>
<name>A0A3S0B068_9FLAO</name>
<dbReference type="EMBL" id="RQPJ01000002">
    <property type="protein sequence ID" value="RTE54560.1"/>
    <property type="molecule type" value="Genomic_DNA"/>
</dbReference>
<organism evidence="1 2">
    <name type="scientific">Arenibacter aquaticus</name>
    <dbReference type="NCBI Taxonomy" id="2489054"/>
    <lineage>
        <taxon>Bacteria</taxon>
        <taxon>Pseudomonadati</taxon>
        <taxon>Bacteroidota</taxon>
        <taxon>Flavobacteriia</taxon>
        <taxon>Flavobacteriales</taxon>
        <taxon>Flavobacteriaceae</taxon>
        <taxon>Arenibacter</taxon>
    </lineage>
</organism>
<comment type="caution">
    <text evidence="1">The sequence shown here is derived from an EMBL/GenBank/DDBJ whole genome shotgun (WGS) entry which is preliminary data.</text>
</comment>
<dbReference type="OrthoDB" id="1144071at2"/>
<proteinExistence type="predicted"/>
<evidence type="ECO:0000313" key="1">
    <source>
        <dbReference type="EMBL" id="RTE54560.1"/>
    </source>
</evidence>
<sequence length="206" mass="22470">MRQLLVIIFLLGVSVVGAQKRVNKNMEAQGVSFVQIDSENCFKVELSTVADKRINVESDMDGEYMQSLLLNVLREGNTVWIGAGFQPNFRDPNDKLSAHKVVSISLKISIPQYLDVSVSGTNSNVSATGVYDNLKIALTDGTCSLERVGENITVSSQSGNIALLTSGAEIQASSKYGKVDREFIPHGDNQFSLNTITGNIRIRKTE</sequence>
<evidence type="ECO:0008006" key="3">
    <source>
        <dbReference type="Google" id="ProtNLM"/>
    </source>
</evidence>
<evidence type="ECO:0000313" key="2">
    <source>
        <dbReference type="Proteomes" id="UP000267585"/>
    </source>
</evidence>
<accession>A0A3S0B068</accession>
<dbReference type="RefSeq" id="WP_126161294.1">
    <property type="nucleotide sequence ID" value="NZ_RQPJ01000002.1"/>
</dbReference>
<protein>
    <recommendedName>
        <fullName evidence="3">Adhesin domain-containing protein</fullName>
    </recommendedName>
</protein>
<reference evidence="1 2" key="1">
    <citation type="submission" date="2018-11" db="EMBL/GenBank/DDBJ databases">
        <title>Arenibacter aquaticus sp.nov., a marine bacterium isolated from surface seawater in the South China Sea.</title>
        <authorList>
            <person name="Guo J."/>
            <person name="Sun J."/>
        </authorList>
    </citation>
    <scope>NUCLEOTIDE SEQUENCE [LARGE SCALE GENOMIC DNA]</scope>
    <source>
        <strain evidence="1 2">GUO666</strain>
    </source>
</reference>